<dbReference type="EC" id="2.7.7.19" evidence="3"/>
<evidence type="ECO:0000256" key="1">
    <source>
        <dbReference type="ARBA" id="ARBA00001936"/>
    </source>
</evidence>
<feature type="region of interest" description="Disordered" evidence="7">
    <location>
        <begin position="1"/>
        <end position="67"/>
    </location>
</feature>
<dbReference type="InterPro" id="IPR043519">
    <property type="entry name" value="NT_sf"/>
</dbReference>
<comment type="cofactor">
    <cofactor evidence="1">
        <name>Mn(2+)</name>
        <dbReference type="ChEBI" id="CHEBI:29035"/>
    </cofactor>
</comment>
<comment type="similarity">
    <text evidence="2">Belongs to the DNA polymerase type-B-like family.</text>
</comment>
<dbReference type="GO" id="GO:0046872">
    <property type="term" value="F:metal ion binding"/>
    <property type="evidence" value="ECO:0007669"/>
    <property type="project" value="UniProtKB-KW"/>
</dbReference>
<feature type="domain" description="Poly(A) RNA polymerase mitochondrial-like central palm" evidence="9">
    <location>
        <begin position="85"/>
        <end position="214"/>
    </location>
</feature>
<dbReference type="Gene3D" id="1.10.1410.10">
    <property type="match status" value="1"/>
</dbReference>
<dbReference type="GO" id="GO:0003729">
    <property type="term" value="F:mRNA binding"/>
    <property type="evidence" value="ECO:0007669"/>
    <property type="project" value="TreeGrafter"/>
</dbReference>
<protein>
    <recommendedName>
        <fullName evidence="3">polynucleotide adenylyltransferase</fullName>
        <ecNumber evidence="3">2.7.7.19</ecNumber>
    </recommendedName>
</protein>
<dbReference type="FunFam" id="3.30.460.10:FF:000006">
    <property type="entry name" value="non-canonical poly(A) RNA polymerase PAPD5"/>
    <property type="match status" value="1"/>
</dbReference>
<dbReference type="GO" id="GO:0043634">
    <property type="term" value="P:polyadenylation-dependent ncRNA catabolic process"/>
    <property type="evidence" value="ECO:0007669"/>
    <property type="project" value="TreeGrafter"/>
</dbReference>
<dbReference type="STRING" id="1314771.A0A197JVT4"/>
<dbReference type="PANTHER" id="PTHR23092">
    <property type="entry name" value="POLY(A) RNA POLYMERASE"/>
    <property type="match status" value="1"/>
</dbReference>
<evidence type="ECO:0000313" key="11">
    <source>
        <dbReference type="Proteomes" id="UP000078512"/>
    </source>
</evidence>
<dbReference type="GO" id="GO:0010605">
    <property type="term" value="P:negative regulation of macromolecule metabolic process"/>
    <property type="evidence" value="ECO:0007669"/>
    <property type="project" value="UniProtKB-ARBA"/>
</dbReference>
<proteinExistence type="inferred from homology"/>
<gene>
    <name evidence="10" type="ORF">K457DRAFT_74981</name>
</gene>
<evidence type="ECO:0000313" key="10">
    <source>
        <dbReference type="EMBL" id="OAQ29412.1"/>
    </source>
</evidence>
<dbReference type="Pfam" id="PF22600">
    <property type="entry name" value="MTPAP-like_central"/>
    <property type="match status" value="1"/>
</dbReference>
<dbReference type="GO" id="GO:0031123">
    <property type="term" value="P:RNA 3'-end processing"/>
    <property type="evidence" value="ECO:0007669"/>
    <property type="project" value="TreeGrafter"/>
</dbReference>
<dbReference type="InterPro" id="IPR002058">
    <property type="entry name" value="PAP_assoc"/>
</dbReference>
<dbReference type="OrthoDB" id="273917at2759"/>
<dbReference type="InterPro" id="IPR054708">
    <property type="entry name" value="MTPAP-like_central"/>
</dbReference>
<dbReference type="GO" id="GO:0031499">
    <property type="term" value="C:TRAMP complex"/>
    <property type="evidence" value="ECO:0007669"/>
    <property type="project" value="TreeGrafter"/>
</dbReference>
<evidence type="ECO:0000256" key="6">
    <source>
        <dbReference type="ARBA" id="ARBA00022842"/>
    </source>
</evidence>
<evidence type="ECO:0000256" key="7">
    <source>
        <dbReference type="SAM" id="MobiDB-lite"/>
    </source>
</evidence>
<dbReference type="EMBL" id="KV442041">
    <property type="protein sequence ID" value="OAQ29412.1"/>
    <property type="molecule type" value="Genomic_DNA"/>
</dbReference>
<dbReference type="Pfam" id="PF03828">
    <property type="entry name" value="PAP_assoc"/>
    <property type="match status" value="1"/>
</dbReference>
<evidence type="ECO:0000256" key="2">
    <source>
        <dbReference type="ARBA" id="ARBA00008593"/>
    </source>
</evidence>
<dbReference type="PANTHER" id="PTHR23092:SF15">
    <property type="entry name" value="INACTIVE NON-CANONICAL POLY(A) RNA POLYMERASE PROTEIN TRF4-2-RELATED"/>
    <property type="match status" value="1"/>
</dbReference>
<keyword evidence="4 10" id="KW-0808">Transferase</keyword>
<dbReference type="GO" id="GO:0005730">
    <property type="term" value="C:nucleolus"/>
    <property type="evidence" value="ECO:0007669"/>
    <property type="project" value="TreeGrafter"/>
</dbReference>
<organism evidence="10 11">
    <name type="scientific">Linnemannia elongata AG-77</name>
    <dbReference type="NCBI Taxonomy" id="1314771"/>
    <lineage>
        <taxon>Eukaryota</taxon>
        <taxon>Fungi</taxon>
        <taxon>Fungi incertae sedis</taxon>
        <taxon>Mucoromycota</taxon>
        <taxon>Mortierellomycotina</taxon>
        <taxon>Mortierellomycetes</taxon>
        <taxon>Mortierellales</taxon>
        <taxon>Mortierellaceae</taxon>
        <taxon>Linnemannia</taxon>
    </lineage>
</organism>
<dbReference type="Gene3D" id="3.30.460.10">
    <property type="entry name" value="Beta Polymerase, domain 2"/>
    <property type="match status" value="1"/>
</dbReference>
<feature type="compositionally biased region" description="Basic and acidic residues" evidence="7">
    <location>
        <begin position="53"/>
        <end position="67"/>
    </location>
</feature>
<dbReference type="SUPFAM" id="SSF81301">
    <property type="entry name" value="Nucleotidyltransferase"/>
    <property type="match status" value="1"/>
</dbReference>
<name>A0A197JVT4_9FUNG</name>
<evidence type="ECO:0000256" key="4">
    <source>
        <dbReference type="ARBA" id="ARBA00022679"/>
    </source>
</evidence>
<feature type="domain" description="PAP-associated" evidence="8">
    <location>
        <begin position="275"/>
        <end position="311"/>
    </location>
</feature>
<keyword evidence="11" id="KW-1185">Reference proteome</keyword>
<keyword evidence="5" id="KW-0479">Metal-binding</keyword>
<keyword evidence="6" id="KW-0460">Magnesium</keyword>
<accession>A0A197JVT4</accession>
<evidence type="ECO:0000259" key="9">
    <source>
        <dbReference type="Pfam" id="PF22600"/>
    </source>
</evidence>
<dbReference type="Proteomes" id="UP000078512">
    <property type="component" value="Unassembled WGS sequence"/>
</dbReference>
<reference evidence="10 11" key="1">
    <citation type="submission" date="2016-05" db="EMBL/GenBank/DDBJ databases">
        <title>Genome sequencing reveals origins of a unique bacterial endosymbiosis in the earliest lineages of terrestrial Fungi.</title>
        <authorList>
            <consortium name="DOE Joint Genome Institute"/>
            <person name="Uehling J."/>
            <person name="Gryganskyi A."/>
            <person name="Hameed K."/>
            <person name="Tschaplinski T."/>
            <person name="Misztal P."/>
            <person name="Wu S."/>
            <person name="Desiro A."/>
            <person name="Vande Pol N."/>
            <person name="Du Z.-Y."/>
            <person name="Zienkiewicz A."/>
            <person name="Zienkiewicz K."/>
            <person name="Morin E."/>
            <person name="Tisserant E."/>
            <person name="Splivallo R."/>
            <person name="Hainaut M."/>
            <person name="Henrissat B."/>
            <person name="Ohm R."/>
            <person name="Kuo A."/>
            <person name="Yan J."/>
            <person name="Lipzen A."/>
            <person name="Nolan M."/>
            <person name="Labutti K."/>
            <person name="Barry K."/>
            <person name="Goldstein A."/>
            <person name="Labbe J."/>
            <person name="Schadt C."/>
            <person name="Tuskan G."/>
            <person name="Grigoriev I."/>
            <person name="Martin F."/>
            <person name="Vilgalys R."/>
            <person name="Bonito G."/>
        </authorList>
    </citation>
    <scope>NUCLEOTIDE SEQUENCE [LARGE SCALE GENOMIC DNA]</scope>
    <source>
        <strain evidence="10 11">AG-77</strain>
    </source>
</reference>
<evidence type="ECO:0000259" key="8">
    <source>
        <dbReference type="Pfam" id="PF03828"/>
    </source>
</evidence>
<dbReference type="CDD" id="cd05402">
    <property type="entry name" value="NT_PAP_TUTase"/>
    <property type="match status" value="1"/>
</dbReference>
<dbReference type="AlphaFoldDB" id="A0A197JVT4"/>
<dbReference type="InterPro" id="IPR045862">
    <property type="entry name" value="Trf4-like"/>
</dbReference>
<sequence>MSSRDRTNQVNAQQIKQEKPVNLPQEQQQSLKRKREEWGDFEAFGNSDDDNDQDPRRAQGQDQEEYKHPWMRHDYSQQLTAIEMFTQEIQDFADYLKPTPEEHSIRTYVLKAVEEFITGLWSEAKVYAYGSFNTRLYLPGSDMDIVTVMGTEKPGVLRTLANRIRSKGFGINVEAILQTKVPIVKFQERRTGIHVDISLNQLDGFKTGDVVQQFLKQMPALQPMTMLIKQFLKSKPTFCEVHQGGLGSFSVTLLVMSFLQMHPLVQARKIDPLVNLGVLLIEFFELYGLCFNYNTVSISVTQGGSYIYKGSGDGSQNERFGLTLI</sequence>
<evidence type="ECO:0000256" key="5">
    <source>
        <dbReference type="ARBA" id="ARBA00022723"/>
    </source>
</evidence>
<dbReference type="SUPFAM" id="SSF81631">
    <property type="entry name" value="PAP/OAS1 substrate-binding domain"/>
    <property type="match status" value="1"/>
</dbReference>
<feature type="non-terminal residue" evidence="10">
    <location>
        <position position="325"/>
    </location>
</feature>
<dbReference type="GO" id="GO:1990817">
    <property type="term" value="F:poly(A) RNA polymerase activity"/>
    <property type="evidence" value="ECO:0007669"/>
    <property type="project" value="UniProtKB-EC"/>
</dbReference>
<evidence type="ECO:0000256" key="3">
    <source>
        <dbReference type="ARBA" id="ARBA00012388"/>
    </source>
</evidence>